<feature type="domain" description="GFO/IDH/MocA-like oxidoreductase" evidence="2">
    <location>
        <begin position="156"/>
        <end position="232"/>
    </location>
</feature>
<dbReference type="EMBL" id="CP019728">
    <property type="protein sequence ID" value="AQS52599.1"/>
    <property type="molecule type" value="Genomic_DNA"/>
</dbReference>
<dbReference type="InterPro" id="IPR036291">
    <property type="entry name" value="NAD(P)-bd_dom_sf"/>
</dbReference>
<organism evidence="3 4">
    <name type="scientific">Jeotgalibaca dankookensis</name>
    <dbReference type="NCBI Taxonomy" id="708126"/>
    <lineage>
        <taxon>Bacteria</taxon>
        <taxon>Bacillati</taxon>
        <taxon>Bacillota</taxon>
        <taxon>Bacilli</taxon>
        <taxon>Lactobacillales</taxon>
        <taxon>Carnobacteriaceae</taxon>
        <taxon>Jeotgalibaca</taxon>
    </lineage>
</organism>
<reference evidence="3 4" key="1">
    <citation type="journal article" date="2014" name="Int. J. Syst. Evol. Microbiol.">
        <title>Jeotgalibaca dankookensis gen. nov., sp. nov., a member of the family Carnobacteriaceae, isolated from seujeot (Korean traditional food).</title>
        <authorList>
            <person name="Lee D.G."/>
            <person name="Trujillo M.E."/>
            <person name="Kang H."/>
            <person name="Ahn T.Y."/>
        </authorList>
    </citation>
    <scope>NUCLEOTIDE SEQUENCE [LARGE SCALE GENOMIC DNA]</scope>
    <source>
        <strain evidence="3 4">EX-07</strain>
    </source>
</reference>
<evidence type="ECO:0000313" key="3">
    <source>
        <dbReference type="EMBL" id="AQS52599.1"/>
    </source>
</evidence>
<dbReference type="InterPro" id="IPR055170">
    <property type="entry name" value="GFO_IDH_MocA-like_dom"/>
</dbReference>
<dbReference type="OrthoDB" id="9815825at2"/>
<proteinExistence type="predicted"/>
<dbReference type="Pfam" id="PF01408">
    <property type="entry name" value="GFO_IDH_MocA"/>
    <property type="match status" value="1"/>
</dbReference>
<dbReference type="Proteomes" id="UP000188993">
    <property type="component" value="Chromosome"/>
</dbReference>
<dbReference type="Pfam" id="PF22725">
    <property type="entry name" value="GFO_IDH_MocA_C3"/>
    <property type="match status" value="1"/>
</dbReference>
<dbReference type="SUPFAM" id="SSF51735">
    <property type="entry name" value="NAD(P)-binding Rossmann-fold domains"/>
    <property type="match status" value="1"/>
</dbReference>
<keyword evidence="3" id="KW-0560">Oxidoreductase</keyword>
<dbReference type="GO" id="GO:0033712">
    <property type="term" value="F:1,5-anhydro-D-fructose reductase (1,5-anhydro-D-mannitol-forming) activity"/>
    <property type="evidence" value="ECO:0007669"/>
    <property type="project" value="UniProtKB-EC"/>
</dbReference>
<dbReference type="AlphaFoldDB" id="A0A1S6IM58"/>
<name>A0A1S6IM58_9LACT</name>
<evidence type="ECO:0000259" key="2">
    <source>
        <dbReference type="Pfam" id="PF22725"/>
    </source>
</evidence>
<dbReference type="EC" id="1.1.1.292" evidence="3"/>
<dbReference type="STRING" id="708126.BW727_100190"/>
<dbReference type="Gene3D" id="3.40.50.720">
    <property type="entry name" value="NAD(P)-binding Rossmann-like Domain"/>
    <property type="match status" value="1"/>
</dbReference>
<dbReference type="RefSeq" id="WP_062467967.1">
    <property type="nucleotide sequence ID" value="NZ_BBYN01000005.1"/>
</dbReference>
<dbReference type="Gene3D" id="3.30.360.10">
    <property type="entry name" value="Dihydrodipicolinate Reductase, domain 2"/>
    <property type="match status" value="1"/>
</dbReference>
<evidence type="ECO:0000259" key="1">
    <source>
        <dbReference type="Pfam" id="PF01408"/>
    </source>
</evidence>
<feature type="domain" description="Gfo/Idh/MocA-like oxidoreductase N-terminal" evidence="1">
    <location>
        <begin position="2"/>
        <end position="118"/>
    </location>
</feature>
<dbReference type="InterPro" id="IPR000683">
    <property type="entry name" value="Gfo/Idh/MocA-like_OxRdtase_N"/>
</dbReference>
<gene>
    <name evidence="3" type="primary">afr</name>
    <name evidence="3" type="ORF">BW727_100190</name>
</gene>
<dbReference type="PANTHER" id="PTHR43054">
    <property type="match status" value="1"/>
</dbReference>
<protein>
    <submittedName>
        <fullName evidence="3">1,5-anhydro-D-fructose reductase</fullName>
        <ecNumber evidence="3">1.1.1.292</ecNumber>
    </submittedName>
</protein>
<sequence>MLNVGIIGTSGIAHEFAKALQMTEDYQVKAIYSRTKSKAQSFGEAYGADLFFDDLEEMLARPEIDVIYIASPNSLHFQQAMSALDHHKHVIVEKPAFSNLSEWDQAFARAEEAGVKLFEAARHLHDRNFQVAKDQIKKFDKIDNAVLSYGKYSSRYDQVLDGQEPNIFSLKYSGGALMDLGVYLLYAAIGWFGEPESATYQMKKVSTGVDGSGVILFQYPTFNVTMHVSKTFNLHVSNEINNGHQTIILDELTGTKEIILENTRTNERTDLAYQPDAHLMLAEALAFAREINRPSDDYEEWKQLSRKVTAWSEKLRKEAGIYFTADK</sequence>
<evidence type="ECO:0000313" key="4">
    <source>
        <dbReference type="Proteomes" id="UP000188993"/>
    </source>
</evidence>
<dbReference type="PANTHER" id="PTHR43054:SF1">
    <property type="entry name" value="SCYLLO-INOSITOL 2-DEHYDROGENASE (NADP(+)) IOLU"/>
    <property type="match status" value="1"/>
</dbReference>
<dbReference type="SUPFAM" id="SSF55347">
    <property type="entry name" value="Glyceraldehyde-3-phosphate dehydrogenase-like, C-terminal domain"/>
    <property type="match status" value="1"/>
</dbReference>
<dbReference type="KEGG" id="jda:BW727_100190"/>
<keyword evidence="4" id="KW-1185">Reference proteome</keyword>
<dbReference type="GO" id="GO:0000166">
    <property type="term" value="F:nucleotide binding"/>
    <property type="evidence" value="ECO:0007669"/>
    <property type="project" value="InterPro"/>
</dbReference>
<accession>A0A1S6IM58</accession>